<keyword evidence="7" id="KW-0653">Protein transport</keyword>
<dbReference type="Proteomes" id="UP000315017">
    <property type="component" value="Chromosome"/>
</dbReference>
<feature type="signal peptide" evidence="12">
    <location>
        <begin position="1"/>
        <end position="21"/>
    </location>
</feature>
<protein>
    <recommendedName>
        <fullName evidence="3">Sec translocon accessory complex subunit YajC</fullName>
    </recommendedName>
</protein>
<dbReference type="InterPro" id="IPR003849">
    <property type="entry name" value="Preprotein_translocase_YajC"/>
</dbReference>
<name>A0A517YKM9_9BACT</name>
<gene>
    <name evidence="13" type="ORF">ETAA8_59200</name>
</gene>
<evidence type="ECO:0000313" key="13">
    <source>
        <dbReference type="EMBL" id="QDU30772.1"/>
    </source>
</evidence>
<evidence type="ECO:0000256" key="1">
    <source>
        <dbReference type="ARBA" id="ARBA00004162"/>
    </source>
</evidence>
<evidence type="ECO:0000256" key="3">
    <source>
        <dbReference type="ARBA" id="ARBA00014962"/>
    </source>
</evidence>
<evidence type="ECO:0000256" key="9">
    <source>
        <dbReference type="ARBA" id="ARBA00023010"/>
    </source>
</evidence>
<dbReference type="AlphaFoldDB" id="A0A517YKM9"/>
<evidence type="ECO:0000256" key="12">
    <source>
        <dbReference type="SAM" id="SignalP"/>
    </source>
</evidence>
<dbReference type="Pfam" id="PF02699">
    <property type="entry name" value="YajC"/>
    <property type="match status" value="1"/>
</dbReference>
<comment type="similarity">
    <text evidence="2">Belongs to the YajC family.</text>
</comment>
<dbReference type="PRINTS" id="PR01853">
    <property type="entry name" value="YAJCTRNLCASE"/>
</dbReference>
<comment type="subcellular location">
    <subcellularLocation>
        <location evidence="1">Cell membrane</location>
        <topology evidence="1">Single-pass membrane protein</topology>
    </subcellularLocation>
</comment>
<dbReference type="GO" id="GO:0015031">
    <property type="term" value="P:protein transport"/>
    <property type="evidence" value="ECO:0007669"/>
    <property type="project" value="UniProtKB-KW"/>
</dbReference>
<evidence type="ECO:0000313" key="14">
    <source>
        <dbReference type="Proteomes" id="UP000315017"/>
    </source>
</evidence>
<organism evidence="13 14">
    <name type="scientific">Anatilimnocola aggregata</name>
    <dbReference type="NCBI Taxonomy" id="2528021"/>
    <lineage>
        <taxon>Bacteria</taxon>
        <taxon>Pseudomonadati</taxon>
        <taxon>Planctomycetota</taxon>
        <taxon>Planctomycetia</taxon>
        <taxon>Pirellulales</taxon>
        <taxon>Pirellulaceae</taxon>
        <taxon>Anatilimnocola</taxon>
    </lineage>
</organism>
<keyword evidence="10 11" id="KW-0472">Membrane</keyword>
<evidence type="ECO:0000256" key="5">
    <source>
        <dbReference type="ARBA" id="ARBA00022475"/>
    </source>
</evidence>
<keyword evidence="9" id="KW-0811">Translocation</keyword>
<evidence type="ECO:0000256" key="8">
    <source>
        <dbReference type="ARBA" id="ARBA00022989"/>
    </source>
</evidence>
<feature type="transmembrane region" description="Helical" evidence="11">
    <location>
        <begin position="40"/>
        <end position="59"/>
    </location>
</feature>
<evidence type="ECO:0000256" key="7">
    <source>
        <dbReference type="ARBA" id="ARBA00022927"/>
    </source>
</evidence>
<dbReference type="RefSeq" id="WP_145096795.1">
    <property type="nucleotide sequence ID" value="NZ_CP036274.1"/>
</dbReference>
<dbReference type="KEGG" id="aagg:ETAA8_59200"/>
<dbReference type="NCBIfam" id="TIGR00739">
    <property type="entry name" value="yajC"/>
    <property type="match status" value="1"/>
</dbReference>
<keyword evidence="8 11" id="KW-1133">Transmembrane helix</keyword>
<keyword evidence="12" id="KW-0732">Signal</keyword>
<sequence length="137" mass="14133" precursor="true">MSGLLGVIYLTGLLLAQGAAAAPAGGAAPAAGGGGLTDTIFGTFALPIMAMLLLMYFMLLRPEQKKRKEAEQTLNSLKKNDHVVTIGGICGTVVNISPGSATITIRVDDNTRLKILRSAVARVGEPDAPSDGKKELA</sequence>
<evidence type="ECO:0000256" key="4">
    <source>
        <dbReference type="ARBA" id="ARBA00022448"/>
    </source>
</evidence>
<dbReference type="PANTHER" id="PTHR33909">
    <property type="entry name" value="SEC TRANSLOCON ACCESSORY COMPLEX SUBUNIT YAJC"/>
    <property type="match status" value="1"/>
</dbReference>
<evidence type="ECO:0000256" key="2">
    <source>
        <dbReference type="ARBA" id="ARBA00006742"/>
    </source>
</evidence>
<evidence type="ECO:0000256" key="11">
    <source>
        <dbReference type="SAM" id="Phobius"/>
    </source>
</evidence>
<keyword evidence="5" id="KW-1003">Cell membrane</keyword>
<accession>A0A517YKM9</accession>
<feature type="chain" id="PRO_5022034466" description="Sec translocon accessory complex subunit YajC" evidence="12">
    <location>
        <begin position="22"/>
        <end position="137"/>
    </location>
</feature>
<dbReference type="OrthoDB" id="9800132at2"/>
<evidence type="ECO:0000256" key="6">
    <source>
        <dbReference type="ARBA" id="ARBA00022692"/>
    </source>
</evidence>
<evidence type="ECO:0000256" key="10">
    <source>
        <dbReference type="ARBA" id="ARBA00023136"/>
    </source>
</evidence>
<dbReference type="GO" id="GO:0005886">
    <property type="term" value="C:plasma membrane"/>
    <property type="evidence" value="ECO:0007669"/>
    <property type="project" value="UniProtKB-SubCell"/>
</dbReference>
<keyword evidence="6 11" id="KW-0812">Transmembrane</keyword>
<keyword evidence="4" id="KW-0813">Transport</keyword>
<dbReference type="PANTHER" id="PTHR33909:SF1">
    <property type="entry name" value="SEC TRANSLOCON ACCESSORY COMPLEX SUBUNIT YAJC"/>
    <property type="match status" value="1"/>
</dbReference>
<keyword evidence="14" id="KW-1185">Reference proteome</keyword>
<dbReference type="SMART" id="SM01323">
    <property type="entry name" value="YajC"/>
    <property type="match status" value="1"/>
</dbReference>
<reference evidence="13 14" key="1">
    <citation type="submission" date="2019-02" db="EMBL/GenBank/DDBJ databases">
        <title>Deep-cultivation of Planctomycetes and their phenomic and genomic characterization uncovers novel biology.</title>
        <authorList>
            <person name="Wiegand S."/>
            <person name="Jogler M."/>
            <person name="Boedeker C."/>
            <person name="Pinto D."/>
            <person name="Vollmers J."/>
            <person name="Rivas-Marin E."/>
            <person name="Kohn T."/>
            <person name="Peeters S.H."/>
            <person name="Heuer A."/>
            <person name="Rast P."/>
            <person name="Oberbeckmann S."/>
            <person name="Bunk B."/>
            <person name="Jeske O."/>
            <person name="Meyerdierks A."/>
            <person name="Storesund J.E."/>
            <person name="Kallscheuer N."/>
            <person name="Luecker S."/>
            <person name="Lage O.M."/>
            <person name="Pohl T."/>
            <person name="Merkel B.J."/>
            <person name="Hornburger P."/>
            <person name="Mueller R.-W."/>
            <person name="Bruemmer F."/>
            <person name="Labrenz M."/>
            <person name="Spormann A.M."/>
            <person name="Op den Camp H."/>
            <person name="Overmann J."/>
            <person name="Amann R."/>
            <person name="Jetten M.S.M."/>
            <person name="Mascher T."/>
            <person name="Medema M.H."/>
            <person name="Devos D.P."/>
            <person name="Kaster A.-K."/>
            <person name="Ovreas L."/>
            <person name="Rohde M."/>
            <person name="Galperin M.Y."/>
            <person name="Jogler C."/>
        </authorList>
    </citation>
    <scope>NUCLEOTIDE SEQUENCE [LARGE SCALE GENOMIC DNA]</scope>
    <source>
        <strain evidence="13 14">ETA_A8</strain>
    </source>
</reference>
<proteinExistence type="inferred from homology"/>
<dbReference type="EMBL" id="CP036274">
    <property type="protein sequence ID" value="QDU30772.1"/>
    <property type="molecule type" value="Genomic_DNA"/>
</dbReference>